<dbReference type="GO" id="GO:0006313">
    <property type="term" value="P:DNA transposition"/>
    <property type="evidence" value="ECO:0007669"/>
    <property type="project" value="UniProtKB-UniRule"/>
</dbReference>
<evidence type="ECO:0000256" key="7">
    <source>
        <dbReference type="SAM" id="MobiDB-lite"/>
    </source>
</evidence>
<reference evidence="8 9" key="1">
    <citation type="submission" date="2019-11" db="EMBL/GenBank/DDBJ databases">
        <authorList>
            <person name="Jiang L.-Q."/>
        </authorList>
    </citation>
    <scope>NUCLEOTIDE SEQUENCE [LARGE SCALE GENOMIC DNA]</scope>
    <source>
        <strain evidence="8 9">YIM 132087</strain>
    </source>
</reference>
<dbReference type="PANTHER" id="PTHR33217">
    <property type="entry name" value="TRANSPOSASE FOR INSERTION SEQUENCE ELEMENT IS1081"/>
    <property type="match status" value="1"/>
</dbReference>
<accession>A0A7K1FTI3</accession>
<keyword evidence="9" id="KW-1185">Reference proteome</keyword>
<comment type="function">
    <text evidence="1 6">Required for the transposition of the insertion element.</text>
</comment>
<evidence type="ECO:0000256" key="6">
    <source>
        <dbReference type="RuleBase" id="RU365089"/>
    </source>
</evidence>
<name>A0A7K1FTI3_9ACTN</name>
<keyword evidence="6" id="KW-0814">Transposable element</keyword>
<protein>
    <recommendedName>
        <fullName evidence="6">Mutator family transposase</fullName>
    </recommendedName>
</protein>
<keyword evidence="5 6" id="KW-0233">DNA recombination</keyword>
<evidence type="ECO:0000256" key="4">
    <source>
        <dbReference type="ARBA" id="ARBA00023125"/>
    </source>
</evidence>
<organism evidence="8 9">
    <name type="scientific">Nakamurella alba</name>
    <dbReference type="NCBI Taxonomy" id="2665158"/>
    <lineage>
        <taxon>Bacteria</taxon>
        <taxon>Bacillati</taxon>
        <taxon>Actinomycetota</taxon>
        <taxon>Actinomycetes</taxon>
        <taxon>Nakamurellales</taxon>
        <taxon>Nakamurellaceae</taxon>
        <taxon>Nakamurella</taxon>
    </lineage>
</organism>
<dbReference type="Proteomes" id="UP000460221">
    <property type="component" value="Unassembled WGS sequence"/>
</dbReference>
<comment type="similarity">
    <text evidence="2 6">Belongs to the transposase mutator family.</text>
</comment>
<sequence>MIHLLPGSFRYVPRQNWDALAKDLKSIYTASTEPAAKARFEEFDQQWGARYPAVIRLWKSAWPEFVPLLDYDVQIRRIISCHQPDRVAERPLPARCARPGAHFPNEQAAPRRLYPVTRSLNPTGKGRAMGDAGGNRR</sequence>
<dbReference type="InterPro" id="IPR001207">
    <property type="entry name" value="Transposase_mutator"/>
</dbReference>
<evidence type="ECO:0000256" key="5">
    <source>
        <dbReference type="ARBA" id="ARBA00023172"/>
    </source>
</evidence>
<evidence type="ECO:0000313" key="9">
    <source>
        <dbReference type="Proteomes" id="UP000460221"/>
    </source>
</evidence>
<dbReference type="GO" id="GO:0003677">
    <property type="term" value="F:DNA binding"/>
    <property type="evidence" value="ECO:0007669"/>
    <property type="project" value="UniProtKB-UniRule"/>
</dbReference>
<keyword evidence="4 6" id="KW-0238">DNA-binding</keyword>
<dbReference type="Pfam" id="PF00872">
    <property type="entry name" value="Transposase_mut"/>
    <property type="match status" value="1"/>
</dbReference>
<dbReference type="GO" id="GO:0004803">
    <property type="term" value="F:transposase activity"/>
    <property type="evidence" value="ECO:0007669"/>
    <property type="project" value="UniProtKB-UniRule"/>
</dbReference>
<keyword evidence="3 6" id="KW-0815">Transposition</keyword>
<evidence type="ECO:0000313" key="8">
    <source>
        <dbReference type="EMBL" id="MTD17472.1"/>
    </source>
</evidence>
<dbReference type="AlphaFoldDB" id="A0A7K1FTI3"/>
<gene>
    <name evidence="8" type="ORF">GIS00_26420</name>
</gene>
<evidence type="ECO:0000256" key="3">
    <source>
        <dbReference type="ARBA" id="ARBA00022578"/>
    </source>
</evidence>
<proteinExistence type="inferred from homology"/>
<evidence type="ECO:0000256" key="2">
    <source>
        <dbReference type="ARBA" id="ARBA00010961"/>
    </source>
</evidence>
<dbReference type="EMBL" id="WLYK01000021">
    <property type="protein sequence ID" value="MTD17472.1"/>
    <property type="molecule type" value="Genomic_DNA"/>
</dbReference>
<evidence type="ECO:0000256" key="1">
    <source>
        <dbReference type="ARBA" id="ARBA00002190"/>
    </source>
</evidence>
<dbReference type="PANTHER" id="PTHR33217:SF8">
    <property type="entry name" value="MUTATOR FAMILY TRANSPOSASE"/>
    <property type="match status" value="1"/>
</dbReference>
<feature type="region of interest" description="Disordered" evidence="7">
    <location>
        <begin position="98"/>
        <end position="137"/>
    </location>
</feature>
<comment type="caution">
    <text evidence="8">The sequence shown here is derived from an EMBL/GenBank/DDBJ whole genome shotgun (WGS) entry which is preliminary data.</text>
</comment>